<dbReference type="SUPFAM" id="SSF56784">
    <property type="entry name" value="HAD-like"/>
    <property type="match status" value="1"/>
</dbReference>
<sequence length="247" mass="27885">MFIPEIKKFIQQNKYPEFQLKAVFFDMDGVLLDSMENHSQAWVKTMNGLNIPFTIEEAYLNEGRVGHDTINNAYMRTFGRTATLEEQENIYETKTQHLEALGEILSMPYSHDLLKKVKQQDLTIFLVTGSGQPSLLNSLDDYFPDIFQKERMITAFDVKQGKPSPEPYLRALEKSGLNPWEIVVIENAPLGVESSVAAGLFTIAINTGPIHPDALISKGADIVLEGGMEELYQKWDDFYASSLSVKI</sequence>
<accession>A0A644VIH6</accession>
<dbReference type="PRINTS" id="PR00413">
    <property type="entry name" value="HADHALOGNASE"/>
</dbReference>
<dbReference type="Gene3D" id="3.40.50.1000">
    <property type="entry name" value="HAD superfamily/HAD-like"/>
    <property type="match status" value="1"/>
</dbReference>
<comment type="caution">
    <text evidence="1">The sequence shown here is derived from an EMBL/GenBank/DDBJ whole genome shotgun (WGS) entry which is preliminary data.</text>
</comment>
<keyword evidence="1" id="KW-0413">Isomerase</keyword>
<dbReference type="GO" id="GO:0050308">
    <property type="term" value="F:sugar-phosphatase activity"/>
    <property type="evidence" value="ECO:0007669"/>
    <property type="project" value="TreeGrafter"/>
</dbReference>
<dbReference type="SFLD" id="SFLDG01129">
    <property type="entry name" value="C1.5:_HAD__Beta-PGM__Phosphata"/>
    <property type="match status" value="1"/>
</dbReference>
<dbReference type="InterPro" id="IPR006439">
    <property type="entry name" value="HAD-SF_hydro_IA"/>
</dbReference>
<evidence type="ECO:0000313" key="1">
    <source>
        <dbReference type="EMBL" id="MPL91037.1"/>
    </source>
</evidence>
<dbReference type="PANTHER" id="PTHR43481:SF4">
    <property type="entry name" value="GLYCEROL-1-PHOSPHATE PHOSPHOHYDROLASE 1-RELATED"/>
    <property type="match status" value="1"/>
</dbReference>
<dbReference type="SFLD" id="SFLDG01135">
    <property type="entry name" value="C1.5.6:_HAD__Beta-PGM__Phospha"/>
    <property type="match status" value="1"/>
</dbReference>
<dbReference type="GO" id="GO:0008801">
    <property type="term" value="F:beta-phosphoglucomutase activity"/>
    <property type="evidence" value="ECO:0007669"/>
    <property type="project" value="UniProtKB-EC"/>
</dbReference>
<dbReference type="AlphaFoldDB" id="A0A644VIH6"/>
<dbReference type="EMBL" id="VSSQ01000318">
    <property type="protein sequence ID" value="MPL91037.1"/>
    <property type="molecule type" value="Genomic_DNA"/>
</dbReference>
<dbReference type="Pfam" id="PF00702">
    <property type="entry name" value="Hydrolase"/>
    <property type="match status" value="1"/>
</dbReference>
<dbReference type="InterPro" id="IPR051806">
    <property type="entry name" value="HAD-like_SPP"/>
</dbReference>
<proteinExistence type="predicted"/>
<name>A0A644VIH6_9ZZZZ</name>
<dbReference type="PANTHER" id="PTHR43481">
    <property type="entry name" value="FRUCTOSE-1-PHOSPHATE PHOSPHATASE"/>
    <property type="match status" value="1"/>
</dbReference>
<dbReference type="InterPro" id="IPR036412">
    <property type="entry name" value="HAD-like_sf"/>
</dbReference>
<dbReference type="InterPro" id="IPR023214">
    <property type="entry name" value="HAD_sf"/>
</dbReference>
<dbReference type="EC" id="5.4.2.6" evidence="1"/>
<gene>
    <name evidence="1" type="primary">yvdM_1</name>
    <name evidence="1" type="ORF">SDC9_37099</name>
</gene>
<organism evidence="1">
    <name type="scientific">bioreactor metagenome</name>
    <dbReference type="NCBI Taxonomy" id="1076179"/>
    <lineage>
        <taxon>unclassified sequences</taxon>
        <taxon>metagenomes</taxon>
        <taxon>ecological metagenomes</taxon>
    </lineage>
</organism>
<dbReference type="NCBIfam" id="TIGR01509">
    <property type="entry name" value="HAD-SF-IA-v3"/>
    <property type="match status" value="1"/>
</dbReference>
<dbReference type="Gene3D" id="1.10.150.240">
    <property type="entry name" value="Putative phosphatase, domain 2"/>
    <property type="match status" value="1"/>
</dbReference>
<dbReference type="SFLD" id="SFLDS00003">
    <property type="entry name" value="Haloacid_Dehalogenase"/>
    <property type="match status" value="1"/>
</dbReference>
<reference evidence="1" key="1">
    <citation type="submission" date="2019-08" db="EMBL/GenBank/DDBJ databases">
        <authorList>
            <person name="Kucharzyk K."/>
            <person name="Murdoch R.W."/>
            <person name="Higgins S."/>
            <person name="Loffler F."/>
        </authorList>
    </citation>
    <scope>NUCLEOTIDE SEQUENCE</scope>
</reference>
<dbReference type="InterPro" id="IPR023198">
    <property type="entry name" value="PGP-like_dom2"/>
</dbReference>
<protein>
    <submittedName>
        <fullName evidence="1">Beta-phosphoglucomutase</fullName>
        <ecNumber evidence="1">5.4.2.6</ecNumber>
    </submittedName>
</protein>